<reference evidence="2" key="1">
    <citation type="submission" date="2022-10" db="EMBL/GenBank/DDBJ databases">
        <authorList>
            <person name="Chen Y."/>
            <person name="Dougan E. K."/>
            <person name="Chan C."/>
            <person name="Rhodes N."/>
            <person name="Thang M."/>
        </authorList>
    </citation>
    <scope>NUCLEOTIDE SEQUENCE</scope>
</reference>
<reference evidence="3" key="2">
    <citation type="submission" date="2024-04" db="EMBL/GenBank/DDBJ databases">
        <authorList>
            <person name="Chen Y."/>
            <person name="Shah S."/>
            <person name="Dougan E. K."/>
            <person name="Thang M."/>
            <person name="Chan C."/>
        </authorList>
    </citation>
    <scope>NUCLEOTIDE SEQUENCE [LARGE SCALE GENOMIC DNA]</scope>
</reference>
<evidence type="ECO:0000313" key="2">
    <source>
        <dbReference type="EMBL" id="CAI4000938.1"/>
    </source>
</evidence>
<feature type="non-terminal residue" evidence="2">
    <location>
        <position position="103"/>
    </location>
</feature>
<dbReference type="Proteomes" id="UP001152797">
    <property type="component" value="Unassembled WGS sequence"/>
</dbReference>
<dbReference type="AlphaFoldDB" id="A0A9P1G5N6"/>
<keyword evidence="4" id="KW-1185">Reference proteome</keyword>
<comment type="caution">
    <text evidence="2">The sequence shown here is derived from an EMBL/GenBank/DDBJ whole genome shotgun (WGS) entry which is preliminary data.</text>
</comment>
<dbReference type="EMBL" id="CAMXCT010002862">
    <property type="protein sequence ID" value="CAI4000938.1"/>
    <property type="molecule type" value="Genomic_DNA"/>
</dbReference>
<protein>
    <submittedName>
        <fullName evidence="2">Uncharacterized protein</fullName>
    </submittedName>
</protein>
<feature type="compositionally biased region" description="Polar residues" evidence="1">
    <location>
        <begin position="48"/>
        <end position="63"/>
    </location>
</feature>
<dbReference type="EMBL" id="CAMXCT020002862">
    <property type="protein sequence ID" value="CAL1154313.1"/>
    <property type="molecule type" value="Genomic_DNA"/>
</dbReference>
<gene>
    <name evidence="2" type="ORF">C1SCF055_LOCUS27021</name>
</gene>
<dbReference type="EMBL" id="CAMXCT030002862">
    <property type="protein sequence ID" value="CAL4788250.1"/>
    <property type="molecule type" value="Genomic_DNA"/>
</dbReference>
<sequence>CWSIHSMSDVEEKYWIKKGNRWFFWRRVIKKVSAEAAVEAKLEEEMSEVSTDLSTTSPTGTDSKGSHGIKQHVTCYSDYNPGLAFPVTIVNLDEYRHVDPYLD</sequence>
<organism evidence="2">
    <name type="scientific">Cladocopium goreaui</name>
    <dbReference type="NCBI Taxonomy" id="2562237"/>
    <lineage>
        <taxon>Eukaryota</taxon>
        <taxon>Sar</taxon>
        <taxon>Alveolata</taxon>
        <taxon>Dinophyceae</taxon>
        <taxon>Suessiales</taxon>
        <taxon>Symbiodiniaceae</taxon>
        <taxon>Cladocopium</taxon>
    </lineage>
</organism>
<evidence type="ECO:0000313" key="4">
    <source>
        <dbReference type="Proteomes" id="UP001152797"/>
    </source>
</evidence>
<evidence type="ECO:0000256" key="1">
    <source>
        <dbReference type="SAM" id="MobiDB-lite"/>
    </source>
</evidence>
<proteinExistence type="predicted"/>
<accession>A0A9P1G5N6</accession>
<name>A0A9P1G5N6_9DINO</name>
<feature type="region of interest" description="Disordered" evidence="1">
    <location>
        <begin position="47"/>
        <end position="68"/>
    </location>
</feature>
<evidence type="ECO:0000313" key="3">
    <source>
        <dbReference type="EMBL" id="CAL1154313.1"/>
    </source>
</evidence>